<organism evidence="1">
    <name type="scientific">hydrothermal vent metagenome</name>
    <dbReference type="NCBI Taxonomy" id="652676"/>
    <lineage>
        <taxon>unclassified sequences</taxon>
        <taxon>metagenomes</taxon>
        <taxon>ecological metagenomes</taxon>
    </lineage>
</organism>
<evidence type="ECO:0000313" key="1">
    <source>
        <dbReference type="EMBL" id="VAW62874.1"/>
    </source>
</evidence>
<accession>A0A3B0Y334</accession>
<reference evidence="1" key="1">
    <citation type="submission" date="2018-06" db="EMBL/GenBank/DDBJ databases">
        <authorList>
            <person name="Zhirakovskaya E."/>
        </authorList>
    </citation>
    <scope>NUCLEOTIDE SEQUENCE</scope>
</reference>
<sequence>MKYLSFSFLLFLISNLAFSELLDTQKNLRTLFTSSHVRSQLDLQRQQGKFDNASQTSSMVILHKPITVKMQGVVMRKNKKPTVFVNDGNTLKSSKVNNEIIVSTKKTNKKTYKVPVRVNRKFVKLKPGQQWNESDKVVHDNYQIKPIKIKTNASDDSTEPADTLTK</sequence>
<name>A0A3B0Y334_9ZZZZ</name>
<dbReference type="EMBL" id="UOFH01000233">
    <property type="protein sequence ID" value="VAW62874.1"/>
    <property type="molecule type" value="Genomic_DNA"/>
</dbReference>
<protein>
    <submittedName>
        <fullName evidence="1">Uncharacterized protein</fullName>
    </submittedName>
</protein>
<dbReference type="AlphaFoldDB" id="A0A3B0Y334"/>
<gene>
    <name evidence="1" type="ORF">MNBD_GAMMA08-2457</name>
</gene>
<proteinExistence type="predicted"/>